<keyword evidence="2" id="KW-1133">Transmembrane helix</keyword>
<comment type="cofactor">
    <cofactor evidence="1">
        <name>Mg(2+)</name>
        <dbReference type="ChEBI" id="CHEBI:18420"/>
    </cofactor>
</comment>
<comment type="pathway">
    <text evidence="1">Phospholipid metabolism; phosphatidylglycerol biosynthesis; phosphatidylglycerol from CDP-diacylglycerol: step 2/2.</text>
</comment>
<dbReference type="GO" id="GO:0009395">
    <property type="term" value="P:phospholipid catabolic process"/>
    <property type="evidence" value="ECO:0007669"/>
    <property type="project" value="UniProtKB-KW"/>
</dbReference>
<evidence type="ECO:0000259" key="3">
    <source>
        <dbReference type="Pfam" id="PF04608"/>
    </source>
</evidence>
<dbReference type="RefSeq" id="WP_220636239.1">
    <property type="nucleotide sequence ID" value="NZ_CAJQUM010000001.1"/>
</dbReference>
<dbReference type="PROSITE" id="PS51257">
    <property type="entry name" value="PROKAR_LIPOPROTEIN"/>
    <property type="match status" value="1"/>
</dbReference>
<comment type="caution">
    <text evidence="4">The sequence shown here is derived from an EMBL/GenBank/DDBJ whole genome shotgun (WGS) entry which is preliminary data.</text>
</comment>
<sequence>MKKSIPPPLKFLFAHPAHFIACGCGSGLSPFASGTAGTLFAWITFPLFVLLLPSAAIIFEALAVLFILGIIVCNITGRHLGVVDHGAIVWDEIVPFWTVLMFVPAGFSLSALEWQLLAFLTFRFFDIIKPFPANWFDKQVKNGLGVMMDDVVAAGYTVLVLLLAQQLWGRI</sequence>
<dbReference type="EC" id="3.1.3.27" evidence="1"/>
<dbReference type="SUPFAM" id="SSF101307">
    <property type="entry name" value="YutG-like"/>
    <property type="match status" value="1"/>
</dbReference>
<evidence type="ECO:0000256" key="2">
    <source>
        <dbReference type="SAM" id="Phobius"/>
    </source>
</evidence>
<dbReference type="GO" id="GO:0008962">
    <property type="term" value="F:phosphatidylglycerophosphatase activity"/>
    <property type="evidence" value="ECO:0007669"/>
    <property type="project" value="UniProtKB-EC"/>
</dbReference>
<keyword evidence="5" id="KW-1185">Reference proteome</keyword>
<feature type="domain" description="YutG/PgpA" evidence="3">
    <location>
        <begin position="20"/>
        <end position="164"/>
    </location>
</feature>
<reference evidence="4" key="1">
    <citation type="submission" date="2021-04" db="EMBL/GenBank/DDBJ databases">
        <authorList>
            <person name="Hornung B."/>
        </authorList>
    </citation>
    <scope>NUCLEOTIDE SEQUENCE</scope>
    <source>
        <strain evidence="4">G5G6</strain>
    </source>
</reference>
<dbReference type="InterPro" id="IPR036681">
    <property type="entry name" value="PgpA-like_sf"/>
</dbReference>
<keyword evidence="1" id="KW-0443">Lipid metabolism</keyword>
<keyword evidence="1" id="KW-1003">Cell membrane</keyword>
<keyword evidence="1" id="KW-0479">Metal-binding</keyword>
<comment type="catalytic activity">
    <reaction evidence="1">
        <text>a 1,2-diacyl-sn-glycero-3-phospho-(1'-sn-glycero-3'-phosphate) + H2O = a 1,2-diacyl-sn-glycero-3-phospho-(1'-sn-glycerol) + phosphate</text>
        <dbReference type="Rhea" id="RHEA:33751"/>
        <dbReference type="ChEBI" id="CHEBI:15377"/>
        <dbReference type="ChEBI" id="CHEBI:43474"/>
        <dbReference type="ChEBI" id="CHEBI:60110"/>
        <dbReference type="ChEBI" id="CHEBI:64716"/>
        <dbReference type="EC" id="3.1.3.27"/>
    </reaction>
</comment>
<dbReference type="GO" id="GO:0046872">
    <property type="term" value="F:metal ion binding"/>
    <property type="evidence" value="ECO:0007669"/>
    <property type="project" value="UniProtKB-KW"/>
</dbReference>
<keyword evidence="1" id="KW-0442">Lipid degradation</keyword>
<keyword evidence="1 2" id="KW-0812">Transmembrane</keyword>
<keyword evidence="1 2" id="KW-0472">Membrane</keyword>
<feature type="transmembrane region" description="Helical" evidence="2">
    <location>
        <begin position="12"/>
        <end position="33"/>
    </location>
</feature>
<keyword evidence="1 4" id="KW-0378">Hydrolase</keyword>
<keyword evidence="1" id="KW-0595">Phospholipid degradation</keyword>
<name>A0A916N2X4_9PROT</name>
<dbReference type="Pfam" id="PF04608">
    <property type="entry name" value="PgpA"/>
    <property type="match status" value="1"/>
</dbReference>
<dbReference type="PANTHER" id="PTHR36305:SF1">
    <property type="entry name" value="PHOSPHATIDYLGLYCEROPHOSPHATASE A"/>
    <property type="match status" value="1"/>
</dbReference>
<gene>
    <name evidence="4" type="primary">pgpA</name>
    <name evidence="4" type="ORF">GTOL_12262</name>
</gene>
<dbReference type="AlphaFoldDB" id="A0A916N2X4"/>
<protein>
    <recommendedName>
        <fullName evidence="1">Phosphatidylglycerophosphatase A</fullName>
        <ecNumber evidence="1">3.1.3.27</ecNumber>
    </recommendedName>
    <alternativeName>
        <fullName evidence="1">Phosphatidylglycerolphosphate phosphatase A</fullName>
    </alternativeName>
</protein>
<organism evidence="4 5">
    <name type="scientific">Georgfuchsia toluolica</name>
    <dbReference type="NCBI Taxonomy" id="424218"/>
    <lineage>
        <taxon>Bacteria</taxon>
        <taxon>Pseudomonadati</taxon>
        <taxon>Pseudomonadota</taxon>
        <taxon>Betaproteobacteria</taxon>
        <taxon>Nitrosomonadales</taxon>
        <taxon>Sterolibacteriaceae</taxon>
        <taxon>Georgfuchsia</taxon>
    </lineage>
</organism>
<comment type="function">
    <text evidence="1">Lipid phosphatase which dephosphorylates phosphatidylglycerophosphate (PGP) to phosphatidylglycerol (PG).</text>
</comment>
<feature type="transmembrane region" description="Helical" evidence="2">
    <location>
        <begin position="39"/>
        <end position="72"/>
    </location>
</feature>
<proteinExistence type="predicted"/>
<dbReference type="InterPro" id="IPR026037">
    <property type="entry name" value="PgpA"/>
</dbReference>
<dbReference type="InterPro" id="IPR007686">
    <property type="entry name" value="YutG/PgpA"/>
</dbReference>
<dbReference type="CDD" id="cd06971">
    <property type="entry name" value="PgpA"/>
    <property type="match status" value="1"/>
</dbReference>
<dbReference type="EMBL" id="CAJQUM010000001">
    <property type="protein sequence ID" value="CAG4884379.1"/>
    <property type="molecule type" value="Genomic_DNA"/>
</dbReference>
<accession>A0A916N2X4</accession>
<keyword evidence="1" id="KW-0460">Magnesium</keyword>
<dbReference type="GO" id="GO:0005886">
    <property type="term" value="C:plasma membrane"/>
    <property type="evidence" value="ECO:0007669"/>
    <property type="project" value="UniProtKB-SubCell"/>
</dbReference>
<dbReference type="PANTHER" id="PTHR36305">
    <property type="entry name" value="PHOSPHATIDYLGLYCEROPHOSPHATASE A"/>
    <property type="match status" value="1"/>
</dbReference>
<dbReference type="Proteomes" id="UP000742786">
    <property type="component" value="Unassembled WGS sequence"/>
</dbReference>
<keyword evidence="1" id="KW-1208">Phospholipid metabolism</keyword>
<dbReference type="PIRSF" id="PIRSF006162">
    <property type="entry name" value="PgpA"/>
    <property type="match status" value="1"/>
</dbReference>
<evidence type="ECO:0000313" key="5">
    <source>
        <dbReference type="Proteomes" id="UP000742786"/>
    </source>
</evidence>
<feature type="transmembrane region" description="Helical" evidence="2">
    <location>
        <begin position="93"/>
        <end position="112"/>
    </location>
</feature>
<comment type="subcellular location">
    <subcellularLocation>
        <location evidence="1">Cell inner membrane</location>
        <topology evidence="1">Multi-pass membrane protein</topology>
    </subcellularLocation>
</comment>
<keyword evidence="1" id="KW-0997">Cell inner membrane</keyword>
<evidence type="ECO:0000313" key="4">
    <source>
        <dbReference type="EMBL" id="CAG4884379.1"/>
    </source>
</evidence>
<evidence type="ECO:0000256" key="1">
    <source>
        <dbReference type="PIRNR" id="PIRNR006162"/>
    </source>
</evidence>
<feature type="transmembrane region" description="Helical" evidence="2">
    <location>
        <begin position="151"/>
        <end position="168"/>
    </location>
</feature>